<comment type="caution">
    <text evidence="1">The sequence shown here is derived from an EMBL/GenBank/DDBJ whole genome shotgun (WGS) entry which is preliminary data.</text>
</comment>
<sequence>MDEATSALDTQTEALVTEAIGSIGGNVTKVIVAHRLATIQNADRIFFMSSGRVEGSGSFAELVARFPDFARQAELAGLA</sequence>
<organism evidence="1 2">
    <name type="scientific">Homoserinibacter gongjuensis</name>
    <dbReference type="NCBI Taxonomy" id="1162968"/>
    <lineage>
        <taxon>Bacteria</taxon>
        <taxon>Bacillati</taxon>
        <taxon>Actinomycetota</taxon>
        <taxon>Actinomycetes</taxon>
        <taxon>Micrococcales</taxon>
        <taxon>Microbacteriaceae</taxon>
        <taxon>Homoserinibacter</taxon>
    </lineage>
</organism>
<dbReference type="InterPro" id="IPR039421">
    <property type="entry name" value="Type_1_exporter"/>
</dbReference>
<evidence type="ECO:0000313" key="2">
    <source>
        <dbReference type="Proteomes" id="UP001157069"/>
    </source>
</evidence>
<proteinExistence type="predicted"/>
<protein>
    <submittedName>
        <fullName evidence="1">Uncharacterized protein</fullName>
    </submittedName>
</protein>
<dbReference type="EMBL" id="BSVA01000001">
    <property type="protein sequence ID" value="GMA90006.1"/>
    <property type="molecule type" value="Genomic_DNA"/>
</dbReference>
<dbReference type="InterPro" id="IPR027417">
    <property type="entry name" value="P-loop_NTPase"/>
</dbReference>
<name>A0ABQ6JTK2_9MICO</name>
<dbReference type="PANTHER" id="PTHR24221:SF654">
    <property type="entry name" value="ATP-BINDING CASSETTE SUB-FAMILY B MEMBER 6"/>
    <property type="match status" value="1"/>
</dbReference>
<dbReference type="Gene3D" id="3.40.50.300">
    <property type="entry name" value="P-loop containing nucleotide triphosphate hydrolases"/>
    <property type="match status" value="1"/>
</dbReference>
<dbReference type="Proteomes" id="UP001157069">
    <property type="component" value="Unassembled WGS sequence"/>
</dbReference>
<dbReference type="SUPFAM" id="SSF52540">
    <property type="entry name" value="P-loop containing nucleoside triphosphate hydrolases"/>
    <property type="match status" value="1"/>
</dbReference>
<evidence type="ECO:0000313" key="1">
    <source>
        <dbReference type="EMBL" id="GMA90006.1"/>
    </source>
</evidence>
<keyword evidence="2" id="KW-1185">Reference proteome</keyword>
<gene>
    <name evidence="1" type="ORF">GCM10025869_05350</name>
</gene>
<accession>A0ABQ6JTK2</accession>
<dbReference type="PANTHER" id="PTHR24221">
    <property type="entry name" value="ATP-BINDING CASSETTE SUB-FAMILY B"/>
    <property type="match status" value="1"/>
</dbReference>
<reference evidence="2" key="1">
    <citation type="journal article" date="2019" name="Int. J. Syst. Evol. Microbiol.">
        <title>The Global Catalogue of Microorganisms (GCM) 10K type strain sequencing project: providing services to taxonomists for standard genome sequencing and annotation.</title>
        <authorList>
            <consortium name="The Broad Institute Genomics Platform"/>
            <consortium name="The Broad Institute Genome Sequencing Center for Infectious Disease"/>
            <person name="Wu L."/>
            <person name="Ma J."/>
        </authorList>
    </citation>
    <scope>NUCLEOTIDE SEQUENCE [LARGE SCALE GENOMIC DNA]</scope>
    <source>
        <strain evidence="2">NBRC 108755</strain>
    </source>
</reference>
<dbReference type="RefSeq" id="WP_284297544.1">
    <property type="nucleotide sequence ID" value="NZ_BSVA01000001.1"/>
</dbReference>